<accession>A0ABY9RHV8</accession>
<evidence type="ECO:0000256" key="1">
    <source>
        <dbReference type="ARBA" id="ARBA00022857"/>
    </source>
</evidence>
<evidence type="ECO:0000313" key="5">
    <source>
        <dbReference type="Proteomes" id="UP001181355"/>
    </source>
</evidence>
<organism evidence="4 5">
    <name type="scientific">Undibacterium cyanobacteriorum</name>
    <dbReference type="NCBI Taxonomy" id="3073561"/>
    <lineage>
        <taxon>Bacteria</taxon>
        <taxon>Pseudomonadati</taxon>
        <taxon>Pseudomonadota</taxon>
        <taxon>Betaproteobacteria</taxon>
        <taxon>Burkholderiales</taxon>
        <taxon>Oxalobacteraceae</taxon>
        <taxon>Undibacterium</taxon>
    </lineage>
</organism>
<dbReference type="InterPro" id="IPR006151">
    <property type="entry name" value="Shikm_DH/Glu-tRNA_Rdtase"/>
</dbReference>
<evidence type="ECO:0000259" key="3">
    <source>
        <dbReference type="Pfam" id="PF01488"/>
    </source>
</evidence>
<dbReference type="SUPFAM" id="SSF51735">
    <property type="entry name" value="NAD(P)-binding Rossmann-fold domains"/>
    <property type="match status" value="1"/>
</dbReference>
<name>A0ABY9RHV8_9BURK</name>
<gene>
    <name evidence="4" type="ORF">RF679_18130</name>
</gene>
<keyword evidence="1" id="KW-0521">NADP</keyword>
<dbReference type="EMBL" id="CP133720">
    <property type="protein sequence ID" value="WMW80536.1"/>
    <property type="molecule type" value="Genomic_DNA"/>
</dbReference>
<reference evidence="4" key="1">
    <citation type="submission" date="2023-09" db="EMBL/GenBank/DDBJ databases">
        <title>Undibacterium sp. 20NA77.5 isolated from freshwater.</title>
        <authorList>
            <person name="Le V."/>
            <person name="Ko S.-R."/>
            <person name="Ahn C.-Y."/>
            <person name="Oh H.-M."/>
        </authorList>
    </citation>
    <scope>NUCLEOTIDE SEQUENCE</scope>
    <source>
        <strain evidence="4">20NA77.5</strain>
    </source>
</reference>
<feature type="region of interest" description="Disordered" evidence="2">
    <location>
        <begin position="1"/>
        <end position="20"/>
    </location>
</feature>
<dbReference type="InterPro" id="IPR036291">
    <property type="entry name" value="NAD(P)-bd_dom_sf"/>
</dbReference>
<evidence type="ECO:0000313" key="4">
    <source>
        <dbReference type="EMBL" id="WMW80536.1"/>
    </source>
</evidence>
<feature type="domain" description="Quinate/shikimate 5-dehydrogenase/glutamyl-tRNA reductase" evidence="3">
    <location>
        <begin position="189"/>
        <end position="291"/>
    </location>
</feature>
<proteinExistence type="predicted"/>
<dbReference type="RefSeq" id="WP_309482028.1">
    <property type="nucleotide sequence ID" value="NZ_CP133720.1"/>
</dbReference>
<sequence length="428" mass="47942">MTNSNEDRSTGQTSFEPIDQDEVEESDMLAAILVTLWRWTLAICDWRAHWRFLTGRPSIDVAIITNVRDEQEKHLFWGNLKPRDGHSSGARIYLNGVAGRVRGIYVTAAELMTKSGRQLAKQQFINAVKWADQRGAKVVLLAASTKRLFGRDGAELKAMFPHILFTIGDNGTSLLLCQDIAAALHKAKLGKNRRVLVIGPYGILGTEVTRFLLAQGYEVVGFGTNPNLLKEFASNFPIELHSDITQVGKVDAVFACTHSTEAKLTAERVEILRHADKKLLVVDVAEPANLDIDDYQRCEHVVVRQDAGNAYSPELHFVLGKLSSSMLNLAPNSVFGCFAESLTLYRAIYRDYQHTLLNQDWFDINRLNLAVLAHNFELNKVTPPPACCFGKPVRSFDLKRRSAPTPTFRKSKIMLLRDSLRHADQAKV</sequence>
<keyword evidence="5" id="KW-1185">Reference proteome</keyword>
<dbReference type="Pfam" id="PF01488">
    <property type="entry name" value="Shikimate_DH"/>
    <property type="match status" value="1"/>
</dbReference>
<dbReference type="Proteomes" id="UP001181355">
    <property type="component" value="Chromosome"/>
</dbReference>
<evidence type="ECO:0000256" key="2">
    <source>
        <dbReference type="SAM" id="MobiDB-lite"/>
    </source>
</evidence>
<dbReference type="Gene3D" id="3.40.50.720">
    <property type="entry name" value="NAD(P)-binding Rossmann-like Domain"/>
    <property type="match status" value="1"/>
</dbReference>
<protein>
    <recommendedName>
        <fullName evidence="3">Quinate/shikimate 5-dehydrogenase/glutamyl-tRNA reductase domain-containing protein</fullName>
    </recommendedName>
</protein>